<dbReference type="Pfam" id="PF04185">
    <property type="entry name" value="Phosphoesterase"/>
    <property type="match status" value="1"/>
</dbReference>
<dbReference type="InterPro" id="IPR017850">
    <property type="entry name" value="Alkaline_phosphatase_core_sf"/>
</dbReference>
<keyword evidence="1" id="KW-0378">Hydrolase</keyword>
<protein>
    <submittedName>
        <fullName evidence="2">Phospholipase C</fullName>
    </submittedName>
</protein>
<sequence length="85" mass="9544">MHFLKRPSRDASPSSATRIPAFFISPFAKGGMVDHTQYDTTSIIRFITARYDLPVLPGRHRPRQGAAQQRRLLRGDLTAGLNLSH</sequence>
<evidence type="ECO:0000313" key="2">
    <source>
        <dbReference type="EMBL" id="MBB3166227.1"/>
    </source>
</evidence>
<reference evidence="2 3" key="1">
    <citation type="submission" date="2020-08" db="EMBL/GenBank/DDBJ databases">
        <title>Genomic Encyclopedia of Type Strains, Phase III (KMG-III): the genomes of soil and plant-associated and newly described type strains.</title>
        <authorList>
            <person name="Whitman W."/>
        </authorList>
    </citation>
    <scope>NUCLEOTIDE SEQUENCE [LARGE SCALE GENOMIC DNA]</scope>
    <source>
        <strain evidence="2 3">CECT 8280</strain>
    </source>
</reference>
<gene>
    <name evidence="2" type="ORF">FHS25_006743</name>
</gene>
<evidence type="ECO:0000256" key="1">
    <source>
        <dbReference type="ARBA" id="ARBA00022801"/>
    </source>
</evidence>
<dbReference type="Proteomes" id="UP000542811">
    <property type="component" value="Unassembled WGS sequence"/>
</dbReference>
<keyword evidence="3" id="KW-1185">Reference proteome</keyword>
<dbReference type="InterPro" id="IPR007312">
    <property type="entry name" value="Phosphoesterase"/>
</dbReference>
<dbReference type="Gene3D" id="3.40.720.10">
    <property type="entry name" value="Alkaline Phosphatase, subunit A"/>
    <property type="match status" value="1"/>
</dbReference>
<evidence type="ECO:0000313" key="3">
    <source>
        <dbReference type="Proteomes" id="UP000542811"/>
    </source>
</evidence>
<name>A0ABR6GIU1_9HYPH</name>
<accession>A0ABR6GIU1</accession>
<dbReference type="EMBL" id="JACHXX010000015">
    <property type="protein sequence ID" value="MBB3166227.1"/>
    <property type="molecule type" value="Genomic_DNA"/>
</dbReference>
<organism evidence="2 3">
    <name type="scientific">Rhizobium laguerreae</name>
    <dbReference type="NCBI Taxonomy" id="1076926"/>
    <lineage>
        <taxon>Bacteria</taxon>
        <taxon>Pseudomonadati</taxon>
        <taxon>Pseudomonadota</taxon>
        <taxon>Alphaproteobacteria</taxon>
        <taxon>Hyphomicrobiales</taxon>
        <taxon>Rhizobiaceae</taxon>
        <taxon>Rhizobium/Agrobacterium group</taxon>
        <taxon>Rhizobium</taxon>
    </lineage>
</organism>
<proteinExistence type="predicted"/>
<comment type="caution">
    <text evidence="2">The sequence shown here is derived from an EMBL/GenBank/DDBJ whole genome shotgun (WGS) entry which is preliminary data.</text>
</comment>